<evidence type="ECO:0000313" key="4">
    <source>
        <dbReference type="Proteomes" id="UP000783871"/>
    </source>
</evidence>
<feature type="region of interest" description="Disordered" evidence="1">
    <location>
        <begin position="41"/>
        <end position="76"/>
    </location>
</feature>
<accession>A0ABX0ZHT4</accession>
<evidence type="ECO:0000256" key="1">
    <source>
        <dbReference type="SAM" id="MobiDB-lite"/>
    </source>
</evidence>
<dbReference type="Proteomes" id="UP000783871">
    <property type="component" value="Unassembled WGS sequence"/>
</dbReference>
<sequence length="175" mass="17184">MLETVLAKLLTLKVAGATAVAAVATGGVALAATNGVLPNPLTDNAKVQPSPDATGKPSKQAGKSAEGKNAASPSPSLVGLCHAFRAGAGDNPGKALENPAFSALITAAGTKEEVAAFCDDLLAKKDARKNTPTVRPTEARPSHTAGKPDSAPTTVPSKPAGGGRPTTAPTASATS</sequence>
<protein>
    <recommendedName>
        <fullName evidence="5">Secreted protein</fullName>
    </recommendedName>
</protein>
<evidence type="ECO:0000256" key="2">
    <source>
        <dbReference type="SAM" id="SignalP"/>
    </source>
</evidence>
<dbReference type="EMBL" id="JAATEO010000044">
    <property type="protein sequence ID" value="NJP35513.1"/>
    <property type="molecule type" value="Genomic_DNA"/>
</dbReference>
<feature type="signal peptide" evidence="2">
    <location>
        <begin position="1"/>
        <end position="31"/>
    </location>
</feature>
<gene>
    <name evidence="3" type="ORF">HCJ94_26985</name>
</gene>
<proteinExistence type="predicted"/>
<keyword evidence="2" id="KW-0732">Signal</keyword>
<keyword evidence="4" id="KW-1185">Reference proteome</keyword>
<name>A0ABX0ZHT4_9ACTN</name>
<feature type="region of interest" description="Disordered" evidence="1">
    <location>
        <begin position="126"/>
        <end position="175"/>
    </location>
</feature>
<dbReference type="RefSeq" id="WP_168003830.1">
    <property type="nucleotide sequence ID" value="NZ_JAATEO010000044.1"/>
</dbReference>
<feature type="compositionally biased region" description="Low complexity" evidence="1">
    <location>
        <begin position="165"/>
        <end position="175"/>
    </location>
</feature>
<feature type="chain" id="PRO_5046600176" description="Secreted protein" evidence="2">
    <location>
        <begin position="32"/>
        <end position="175"/>
    </location>
</feature>
<reference evidence="3 4" key="1">
    <citation type="submission" date="2020-03" db="EMBL/GenBank/DDBJ databases">
        <title>WGS of actinomycetes isolated from Thailand.</title>
        <authorList>
            <person name="Thawai C."/>
        </authorList>
    </citation>
    <scope>NUCLEOTIDE SEQUENCE [LARGE SCALE GENOMIC DNA]</scope>
    <source>
        <strain evidence="3 4">HSS6-12</strain>
    </source>
</reference>
<evidence type="ECO:0008006" key="5">
    <source>
        <dbReference type="Google" id="ProtNLM"/>
    </source>
</evidence>
<evidence type="ECO:0000313" key="3">
    <source>
        <dbReference type="EMBL" id="NJP35513.1"/>
    </source>
</evidence>
<organism evidence="3 4">
    <name type="scientific">Micromonospora thermarum</name>
    <dbReference type="NCBI Taxonomy" id="2720024"/>
    <lineage>
        <taxon>Bacteria</taxon>
        <taxon>Bacillati</taxon>
        <taxon>Actinomycetota</taxon>
        <taxon>Actinomycetes</taxon>
        <taxon>Micromonosporales</taxon>
        <taxon>Micromonosporaceae</taxon>
        <taxon>Micromonospora</taxon>
    </lineage>
</organism>
<comment type="caution">
    <text evidence="3">The sequence shown here is derived from an EMBL/GenBank/DDBJ whole genome shotgun (WGS) entry which is preliminary data.</text>
</comment>